<dbReference type="InParanoid" id="G4T8U5"/>
<comment type="caution">
    <text evidence="2">The sequence shown here is derived from an EMBL/GenBank/DDBJ whole genome shotgun (WGS) entry which is preliminary data.</text>
</comment>
<name>G4T8U5_SERID</name>
<dbReference type="AlphaFoldDB" id="G4T8U5"/>
<dbReference type="Proteomes" id="UP000007148">
    <property type="component" value="Unassembled WGS sequence"/>
</dbReference>
<organism evidence="2 3">
    <name type="scientific">Serendipita indica (strain DSM 11827)</name>
    <name type="common">Root endophyte fungus</name>
    <name type="synonym">Piriformospora indica</name>
    <dbReference type="NCBI Taxonomy" id="1109443"/>
    <lineage>
        <taxon>Eukaryota</taxon>
        <taxon>Fungi</taxon>
        <taxon>Dikarya</taxon>
        <taxon>Basidiomycota</taxon>
        <taxon>Agaricomycotina</taxon>
        <taxon>Agaricomycetes</taxon>
        <taxon>Sebacinales</taxon>
        <taxon>Serendipitaceae</taxon>
        <taxon>Serendipita</taxon>
    </lineage>
</organism>
<evidence type="ECO:0000313" key="2">
    <source>
        <dbReference type="EMBL" id="CCA67738.1"/>
    </source>
</evidence>
<gene>
    <name evidence="2" type="ORF">PIIN_01565</name>
</gene>
<feature type="compositionally biased region" description="Polar residues" evidence="1">
    <location>
        <begin position="1"/>
        <end position="14"/>
    </location>
</feature>
<proteinExistence type="predicted"/>
<keyword evidence="3" id="KW-1185">Reference proteome</keyword>
<reference evidence="2 3" key="1">
    <citation type="journal article" date="2011" name="PLoS Pathog.">
        <title>Endophytic Life Strategies Decoded by Genome and Transcriptome Analyses of the Mutualistic Root Symbiont Piriformospora indica.</title>
        <authorList>
            <person name="Zuccaro A."/>
            <person name="Lahrmann U."/>
            <person name="Guldener U."/>
            <person name="Langen G."/>
            <person name="Pfiffi S."/>
            <person name="Biedenkopf D."/>
            <person name="Wong P."/>
            <person name="Samans B."/>
            <person name="Grimm C."/>
            <person name="Basiewicz M."/>
            <person name="Murat C."/>
            <person name="Martin F."/>
            <person name="Kogel K.H."/>
        </authorList>
    </citation>
    <scope>NUCLEOTIDE SEQUENCE [LARGE SCALE GENOMIC DNA]</scope>
    <source>
        <strain evidence="2 3">DSM 11827</strain>
    </source>
</reference>
<dbReference type="EMBL" id="CAFZ01000019">
    <property type="protein sequence ID" value="CCA67738.1"/>
    <property type="molecule type" value="Genomic_DNA"/>
</dbReference>
<accession>G4T8U5</accession>
<evidence type="ECO:0000256" key="1">
    <source>
        <dbReference type="SAM" id="MobiDB-lite"/>
    </source>
</evidence>
<sequence>MQLESITFTPGQSTPHKESNSDLPKIDKATATKWARYLNEDILYLVLEHAYFDELLRPDYPQLAKYALVAKAWREPAQRLIFHEISIKDDRAFKCISRLFSSLPKNSKSAPTDDDLNDSTIQVVSRCEWLRSCVRVLNFWIYKTGRMSNTWETRFANVMTWFPALYELRLGVDVATRLQDSTIAKLNASTAPKLRALQIAMRPAEDGSRPTQSVLPFQLLTAVTKWKLEHLVVRGDNFRLSGHTEFGPVPHQLHEFRWSVQNTTNAKEVDDCISYLTANSHKTLEVIHIPSPLHPIVLQSMATLRSLRVETQYGIPKQLGGLKELIIADKVGSLPKDVSFYSSLPRHIIHLGIFTTYVEDDAAINTLGHKLPQKLQRLSIYTDKVLWDQDAANRRLQEAGRGKVPKTPSITSTDPADRKLLARTWKMLDVNIQVYTWSGDIMSKIGQRSDLVRSTHYPRGVTVENMRYMSRVVGAEDSSGRRRKSIKVGGLDGMKKVFGFS</sequence>
<evidence type="ECO:0000313" key="3">
    <source>
        <dbReference type="Proteomes" id="UP000007148"/>
    </source>
</evidence>
<protein>
    <submittedName>
        <fullName evidence="2">Uncharacterized protein</fullName>
    </submittedName>
</protein>
<feature type="region of interest" description="Disordered" evidence="1">
    <location>
        <begin position="1"/>
        <end position="24"/>
    </location>
</feature>
<dbReference type="OrthoDB" id="270763at2759"/>
<feature type="compositionally biased region" description="Basic and acidic residues" evidence="1">
    <location>
        <begin position="15"/>
        <end position="24"/>
    </location>
</feature>
<dbReference type="HOGENOM" id="CLU_624326_0_0_1"/>